<dbReference type="InterPro" id="IPR004358">
    <property type="entry name" value="Sig_transdc_His_kin-like_C"/>
</dbReference>
<dbReference type="AlphaFoldDB" id="A0A5C5WD58"/>
<dbReference type="PRINTS" id="PR00344">
    <property type="entry name" value="BCTRLSENSOR"/>
</dbReference>
<dbReference type="CDD" id="cd00082">
    <property type="entry name" value="HisKA"/>
    <property type="match status" value="1"/>
</dbReference>
<keyword evidence="9" id="KW-0808">Transferase</keyword>
<evidence type="ECO:0000313" key="10">
    <source>
        <dbReference type="Proteomes" id="UP000316598"/>
    </source>
</evidence>
<dbReference type="Pfam" id="PF00512">
    <property type="entry name" value="HisKA"/>
    <property type="match status" value="1"/>
</dbReference>
<dbReference type="PROSITE" id="PS50110">
    <property type="entry name" value="RESPONSE_REGULATORY"/>
    <property type="match status" value="1"/>
</dbReference>
<comment type="catalytic activity">
    <reaction evidence="1">
        <text>ATP + protein L-histidine = ADP + protein N-phospho-L-histidine.</text>
        <dbReference type="EC" id="2.7.13.3"/>
    </reaction>
</comment>
<keyword evidence="4" id="KW-0902">Two-component regulatory system</keyword>
<feature type="modified residue" description="4-aspartylphosphate" evidence="5">
    <location>
        <position position="478"/>
    </location>
</feature>
<dbReference type="InterPro" id="IPR003594">
    <property type="entry name" value="HATPase_dom"/>
</dbReference>
<dbReference type="Gene3D" id="3.30.565.10">
    <property type="entry name" value="Histidine kinase-like ATPase, C-terminal domain"/>
    <property type="match status" value="1"/>
</dbReference>
<dbReference type="InterPro" id="IPR011006">
    <property type="entry name" value="CheY-like_superfamily"/>
</dbReference>
<evidence type="ECO:0000256" key="6">
    <source>
        <dbReference type="SAM" id="MobiDB-lite"/>
    </source>
</evidence>
<keyword evidence="3 5" id="KW-0597">Phosphoprotein</keyword>
<organism evidence="9 10">
    <name type="scientific">Rubripirellula amarantea</name>
    <dbReference type="NCBI Taxonomy" id="2527999"/>
    <lineage>
        <taxon>Bacteria</taxon>
        <taxon>Pseudomonadati</taxon>
        <taxon>Planctomycetota</taxon>
        <taxon>Planctomycetia</taxon>
        <taxon>Pirellulales</taxon>
        <taxon>Pirellulaceae</taxon>
        <taxon>Rubripirellula</taxon>
    </lineage>
</organism>
<evidence type="ECO:0000259" key="7">
    <source>
        <dbReference type="PROSITE" id="PS50109"/>
    </source>
</evidence>
<sequence length="555" mass="61250">MIEPSNSPLPSRHIDNQTVTVLAPTPQDAKYCQQILHEHGIPVELVNSVYEVTNRIADGAGVILIAQEFLTAEARDNLRQAVAEQPSWSDVPIMVLLSQRETTPRVLTELLTIGHVTLIERPLRIALLVSTLRAKLRDRARQYKVRDLLHKAQLANASKSEFLANMSHEIRTPMTSILGYAELMADLVENKEALDYLSTIRRNGDFLLGIINDILDLSKIEAGKLDIDIERFDPARVIEDVRSIMDVRANENGLSLDVDYSSSVPRLIESDAKRLRQILINLVGNAIKFTKQGGVKIKVDFAKRPSEREPSLKSAAGELRISIIDSGIGISLEQRKRLFQPFSQGDSFITQQFGGTGLGLAISQRLALMLGGEIAVSSKVDEGSTFTLSIATGDVSDKSSSKPQVSHESSTEIETQGDLRIDANVLIVDDRRDIRFLSKHIVTQAGGKVTEAEDGVLAVATVKDAIAKGDKFDLILLDMQMPNMDGYQTARILRKLGYLGPIIALTADAMQGDMNKCLEAGCNDYLSKPIDKSKMIEMVASLVKSRRNDESHFQR</sequence>
<dbReference type="Gene3D" id="1.10.287.130">
    <property type="match status" value="1"/>
</dbReference>
<evidence type="ECO:0000256" key="4">
    <source>
        <dbReference type="ARBA" id="ARBA00023012"/>
    </source>
</evidence>
<dbReference type="SMART" id="SM00448">
    <property type="entry name" value="REC"/>
    <property type="match status" value="1"/>
</dbReference>
<dbReference type="PANTHER" id="PTHR45339">
    <property type="entry name" value="HYBRID SIGNAL TRANSDUCTION HISTIDINE KINASE J"/>
    <property type="match status" value="1"/>
</dbReference>
<dbReference type="GO" id="GO:0000155">
    <property type="term" value="F:phosphorelay sensor kinase activity"/>
    <property type="evidence" value="ECO:0007669"/>
    <property type="project" value="InterPro"/>
</dbReference>
<dbReference type="EMBL" id="SJPI01000004">
    <property type="protein sequence ID" value="TWT48011.1"/>
    <property type="molecule type" value="Genomic_DNA"/>
</dbReference>
<feature type="compositionally biased region" description="Polar residues" evidence="6">
    <location>
        <begin position="401"/>
        <end position="413"/>
    </location>
</feature>
<dbReference type="SMART" id="SM00388">
    <property type="entry name" value="HisKA"/>
    <property type="match status" value="1"/>
</dbReference>
<dbReference type="Pfam" id="PF00072">
    <property type="entry name" value="Response_reg"/>
    <property type="match status" value="1"/>
</dbReference>
<dbReference type="Gene3D" id="3.40.50.2300">
    <property type="match status" value="1"/>
</dbReference>
<dbReference type="InterPro" id="IPR036890">
    <property type="entry name" value="HATPase_C_sf"/>
</dbReference>
<gene>
    <name evidence="9" type="primary">rpfC_1</name>
    <name evidence="9" type="ORF">Pla22_50110</name>
</gene>
<evidence type="ECO:0000256" key="5">
    <source>
        <dbReference type="PROSITE-ProRule" id="PRU00169"/>
    </source>
</evidence>
<dbReference type="Pfam" id="PF02518">
    <property type="entry name" value="HATPase_c"/>
    <property type="match status" value="1"/>
</dbReference>
<dbReference type="RefSeq" id="WP_146517428.1">
    <property type="nucleotide sequence ID" value="NZ_SJPI01000004.1"/>
</dbReference>
<feature type="domain" description="Response regulatory" evidence="8">
    <location>
        <begin position="424"/>
        <end position="543"/>
    </location>
</feature>
<evidence type="ECO:0000256" key="1">
    <source>
        <dbReference type="ARBA" id="ARBA00000085"/>
    </source>
</evidence>
<dbReference type="InterPro" id="IPR036097">
    <property type="entry name" value="HisK_dim/P_sf"/>
</dbReference>
<evidence type="ECO:0000313" key="9">
    <source>
        <dbReference type="EMBL" id="TWT48011.1"/>
    </source>
</evidence>
<reference evidence="9 10" key="1">
    <citation type="submission" date="2019-02" db="EMBL/GenBank/DDBJ databases">
        <title>Deep-cultivation of Planctomycetes and their phenomic and genomic characterization uncovers novel biology.</title>
        <authorList>
            <person name="Wiegand S."/>
            <person name="Jogler M."/>
            <person name="Boedeker C."/>
            <person name="Pinto D."/>
            <person name="Vollmers J."/>
            <person name="Rivas-Marin E."/>
            <person name="Kohn T."/>
            <person name="Peeters S.H."/>
            <person name="Heuer A."/>
            <person name="Rast P."/>
            <person name="Oberbeckmann S."/>
            <person name="Bunk B."/>
            <person name="Jeske O."/>
            <person name="Meyerdierks A."/>
            <person name="Storesund J.E."/>
            <person name="Kallscheuer N."/>
            <person name="Luecker S."/>
            <person name="Lage O.M."/>
            <person name="Pohl T."/>
            <person name="Merkel B.J."/>
            <person name="Hornburger P."/>
            <person name="Mueller R.-W."/>
            <person name="Bruemmer F."/>
            <person name="Labrenz M."/>
            <person name="Spormann A.M."/>
            <person name="Op Den Camp H."/>
            <person name="Overmann J."/>
            <person name="Amann R."/>
            <person name="Jetten M.S.M."/>
            <person name="Mascher T."/>
            <person name="Medema M.H."/>
            <person name="Devos D.P."/>
            <person name="Kaster A.-K."/>
            <person name="Ovreas L."/>
            <person name="Rohde M."/>
            <person name="Galperin M.Y."/>
            <person name="Jogler C."/>
        </authorList>
    </citation>
    <scope>NUCLEOTIDE SEQUENCE [LARGE SCALE GENOMIC DNA]</scope>
    <source>
        <strain evidence="9 10">Pla22</strain>
    </source>
</reference>
<dbReference type="InterPro" id="IPR001789">
    <property type="entry name" value="Sig_transdc_resp-reg_receiver"/>
</dbReference>
<dbReference type="SMART" id="SM00387">
    <property type="entry name" value="HATPase_c"/>
    <property type="match status" value="1"/>
</dbReference>
<feature type="region of interest" description="Disordered" evidence="6">
    <location>
        <begin position="394"/>
        <end position="413"/>
    </location>
</feature>
<dbReference type="SUPFAM" id="SSF47384">
    <property type="entry name" value="Homodimeric domain of signal transducing histidine kinase"/>
    <property type="match status" value="1"/>
</dbReference>
<dbReference type="SUPFAM" id="SSF52172">
    <property type="entry name" value="CheY-like"/>
    <property type="match status" value="2"/>
</dbReference>
<dbReference type="CDD" id="cd16922">
    <property type="entry name" value="HATPase_EvgS-ArcB-TorS-like"/>
    <property type="match status" value="1"/>
</dbReference>
<dbReference type="EC" id="2.7.13.3" evidence="2"/>
<dbReference type="InterPro" id="IPR005467">
    <property type="entry name" value="His_kinase_dom"/>
</dbReference>
<accession>A0A5C5WD58</accession>
<dbReference type="FunFam" id="3.30.565.10:FF:000010">
    <property type="entry name" value="Sensor histidine kinase RcsC"/>
    <property type="match status" value="1"/>
</dbReference>
<dbReference type="Proteomes" id="UP000316598">
    <property type="component" value="Unassembled WGS sequence"/>
</dbReference>
<dbReference type="OrthoDB" id="9813394at2"/>
<comment type="caution">
    <text evidence="9">The sequence shown here is derived from an EMBL/GenBank/DDBJ whole genome shotgun (WGS) entry which is preliminary data.</text>
</comment>
<evidence type="ECO:0000256" key="3">
    <source>
        <dbReference type="ARBA" id="ARBA00022553"/>
    </source>
</evidence>
<protein>
    <recommendedName>
        <fullName evidence="2">histidine kinase</fullName>
        <ecNumber evidence="2">2.7.13.3</ecNumber>
    </recommendedName>
</protein>
<evidence type="ECO:0000259" key="8">
    <source>
        <dbReference type="PROSITE" id="PS50110"/>
    </source>
</evidence>
<dbReference type="CDD" id="cd17546">
    <property type="entry name" value="REC_hyHK_CKI1_RcsC-like"/>
    <property type="match status" value="1"/>
</dbReference>
<feature type="domain" description="Histidine kinase" evidence="7">
    <location>
        <begin position="165"/>
        <end position="394"/>
    </location>
</feature>
<evidence type="ECO:0000256" key="2">
    <source>
        <dbReference type="ARBA" id="ARBA00012438"/>
    </source>
</evidence>
<proteinExistence type="predicted"/>
<dbReference type="PANTHER" id="PTHR45339:SF1">
    <property type="entry name" value="HYBRID SIGNAL TRANSDUCTION HISTIDINE KINASE J"/>
    <property type="match status" value="1"/>
</dbReference>
<keyword evidence="10" id="KW-1185">Reference proteome</keyword>
<dbReference type="PROSITE" id="PS50109">
    <property type="entry name" value="HIS_KIN"/>
    <property type="match status" value="1"/>
</dbReference>
<name>A0A5C5WD58_9BACT</name>
<dbReference type="InterPro" id="IPR003661">
    <property type="entry name" value="HisK_dim/P_dom"/>
</dbReference>
<dbReference type="SUPFAM" id="SSF55874">
    <property type="entry name" value="ATPase domain of HSP90 chaperone/DNA topoisomerase II/histidine kinase"/>
    <property type="match status" value="1"/>
</dbReference>